<dbReference type="InterPro" id="IPR002130">
    <property type="entry name" value="Cyclophilin-type_PPIase_dom"/>
</dbReference>
<dbReference type="CDD" id="cd00317">
    <property type="entry name" value="cyclophilin"/>
    <property type="match status" value="1"/>
</dbReference>
<dbReference type="AlphaFoldDB" id="A0A7V8T000"/>
<evidence type="ECO:0000313" key="4">
    <source>
        <dbReference type="Proteomes" id="UP000567293"/>
    </source>
</evidence>
<keyword evidence="1" id="KW-0697">Rotamase</keyword>
<organism evidence="3 4">
    <name type="scientific">Candidatus Acidiferrum panamense</name>
    <dbReference type="NCBI Taxonomy" id="2741543"/>
    <lineage>
        <taxon>Bacteria</taxon>
        <taxon>Pseudomonadati</taxon>
        <taxon>Acidobacteriota</taxon>
        <taxon>Terriglobia</taxon>
        <taxon>Candidatus Acidiferrales</taxon>
        <taxon>Candidatus Acidiferrum</taxon>
    </lineage>
</organism>
<dbReference type="PROSITE" id="PS50072">
    <property type="entry name" value="CSA_PPIASE_2"/>
    <property type="match status" value="1"/>
</dbReference>
<evidence type="ECO:0000259" key="2">
    <source>
        <dbReference type="PROSITE" id="PS50072"/>
    </source>
</evidence>
<comment type="similarity">
    <text evidence="1">Belongs to the cyclophilin-type PPIase family.</text>
</comment>
<dbReference type="Proteomes" id="UP000567293">
    <property type="component" value="Unassembled WGS sequence"/>
</dbReference>
<dbReference type="InterPro" id="IPR029000">
    <property type="entry name" value="Cyclophilin-like_dom_sf"/>
</dbReference>
<dbReference type="PANTHER" id="PTHR45625:SF16">
    <property type="entry name" value="PEPTIDYL-PROLYL CIS-TRANS ISOMERASE"/>
    <property type="match status" value="1"/>
</dbReference>
<protein>
    <recommendedName>
        <fullName evidence="1">Peptidyl-prolyl cis-trans isomerase</fullName>
        <shortName evidence="1">PPIase</shortName>
        <ecNumber evidence="1">5.2.1.8</ecNumber>
    </recommendedName>
</protein>
<evidence type="ECO:0000256" key="1">
    <source>
        <dbReference type="RuleBase" id="RU363019"/>
    </source>
</evidence>
<dbReference type="GO" id="GO:0003755">
    <property type="term" value="F:peptidyl-prolyl cis-trans isomerase activity"/>
    <property type="evidence" value="ECO:0007669"/>
    <property type="project" value="UniProtKB-UniRule"/>
</dbReference>
<feature type="non-terminal residue" evidence="3">
    <location>
        <position position="169"/>
    </location>
</feature>
<comment type="caution">
    <text evidence="3">The sequence shown here is derived from an EMBL/GenBank/DDBJ whole genome shotgun (WGS) entry which is preliminary data.</text>
</comment>
<comment type="function">
    <text evidence="1">PPIases accelerate the folding of proteins. It catalyzes the cis-trans isomerization of proline imidic peptide bonds in oligopeptides.</text>
</comment>
<dbReference type="Gene3D" id="2.40.100.10">
    <property type="entry name" value="Cyclophilin-like"/>
    <property type="match status" value="1"/>
</dbReference>
<dbReference type="PANTHER" id="PTHR45625">
    <property type="entry name" value="PEPTIDYL-PROLYL CIS-TRANS ISOMERASE-RELATED"/>
    <property type="match status" value="1"/>
</dbReference>
<comment type="catalytic activity">
    <reaction evidence="1">
        <text>[protein]-peptidylproline (omega=180) = [protein]-peptidylproline (omega=0)</text>
        <dbReference type="Rhea" id="RHEA:16237"/>
        <dbReference type="Rhea" id="RHEA-COMP:10747"/>
        <dbReference type="Rhea" id="RHEA-COMP:10748"/>
        <dbReference type="ChEBI" id="CHEBI:83833"/>
        <dbReference type="ChEBI" id="CHEBI:83834"/>
        <dbReference type="EC" id="5.2.1.8"/>
    </reaction>
</comment>
<dbReference type="EC" id="5.2.1.8" evidence="1"/>
<name>A0A7V8T000_9BACT</name>
<evidence type="ECO:0000313" key="3">
    <source>
        <dbReference type="EMBL" id="MBA0088262.1"/>
    </source>
</evidence>
<dbReference type="PRINTS" id="PR00153">
    <property type="entry name" value="CSAPPISMRASE"/>
</dbReference>
<reference evidence="3" key="1">
    <citation type="submission" date="2020-06" db="EMBL/GenBank/DDBJ databases">
        <title>Legume-microbial interactions unlock mineral nutrients during tropical forest succession.</title>
        <authorList>
            <person name="Epihov D.Z."/>
        </authorList>
    </citation>
    <scope>NUCLEOTIDE SEQUENCE [LARGE SCALE GENOMIC DNA]</scope>
    <source>
        <strain evidence="3">Pan2503</strain>
    </source>
</reference>
<gene>
    <name evidence="3" type="ORF">HRJ53_25030</name>
</gene>
<accession>A0A7V8T000</accession>
<feature type="domain" description="PPIase cyclophilin-type" evidence="2">
    <location>
        <begin position="34"/>
        <end position="169"/>
    </location>
</feature>
<dbReference type="SUPFAM" id="SSF50891">
    <property type="entry name" value="Cyclophilin-like"/>
    <property type="match status" value="1"/>
</dbReference>
<dbReference type="InterPro" id="IPR044666">
    <property type="entry name" value="Cyclophilin_A-like"/>
</dbReference>
<sequence length="169" mass="18040">MFMLLAAGAMAQVPAAQPPAGSVAATSLDSGLYAIFNTSMGTITAKLYEEEAPITVRNFVGLARGTKPWKDPRTGDMAAKPLYNNITFHRVIPNFMIQTGDPTATGSHDCGIKIKDEIVPSLKFDRAGRLAMANTGRPNSGGCQFFITEVPYPSLDPPQGAYTIFGQVV</sequence>
<dbReference type="Pfam" id="PF00160">
    <property type="entry name" value="Pro_isomerase"/>
    <property type="match status" value="1"/>
</dbReference>
<keyword evidence="4" id="KW-1185">Reference proteome</keyword>
<dbReference type="EMBL" id="JACDQQ010002417">
    <property type="protein sequence ID" value="MBA0088262.1"/>
    <property type="molecule type" value="Genomic_DNA"/>
</dbReference>
<proteinExistence type="inferred from homology"/>
<keyword evidence="1 3" id="KW-0413">Isomerase</keyword>